<evidence type="ECO:0000313" key="1">
    <source>
        <dbReference type="EMBL" id="EUA52269.1"/>
    </source>
</evidence>
<sequence length="37" mass="3923">MDGVDLPATFTDVDGHVIPGPSKLLICIWDGVRPSCP</sequence>
<gene>
    <name evidence="1" type="ORF">I553_2455</name>
</gene>
<accession>X8C879</accession>
<comment type="caution">
    <text evidence="1">The sequence shown here is derived from an EMBL/GenBank/DDBJ whole genome shotgun (WGS) entry which is preliminary data.</text>
</comment>
<organism evidence="1">
    <name type="scientific">Mycobacterium xenopi 4042</name>
    <dbReference type="NCBI Taxonomy" id="1299334"/>
    <lineage>
        <taxon>Bacteria</taxon>
        <taxon>Bacillati</taxon>
        <taxon>Actinomycetota</taxon>
        <taxon>Actinomycetes</taxon>
        <taxon>Mycobacteriales</taxon>
        <taxon>Mycobacteriaceae</taxon>
        <taxon>Mycobacterium</taxon>
    </lineage>
</organism>
<dbReference type="AlphaFoldDB" id="X8C879"/>
<proteinExistence type="predicted"/>
<reference evidence="1" key="1">
    <citation type="submission" date="2014-01" db="EMBL/GenBank/DDBJ databases">
        <authorList>
            <person name="Brown-Elliot B."/>
            <person name="Wallace R."/>
            <person name="Lenaerts A."/>
            <person name="Ordway D."/>
            <person name="DeGroote M.A."/>
            <person name="Parker T."/>
            <person name="Sizemore C."/>
            <person name="Tallon L.J."/>
            <person name="Sadzewicz L.K."/>
            <person name="Sengamalay N."/>
            <person name="Fraser C.M."/>
            <person name="Hine E."/>
            <person name="Shefchek K.A."/>
            <person name="Das S.P."/>
            <person name="Tettelin H."/>
        </authorList>
    </citation>
    <scope>NUCLEOTIDE SEQUENCE [LARGE SCALE GENOMIC DNA]</scope>
    <source>
        <strain evidence="1">4042</strain>
    </source>
</reference>
<protein>
    <submittedName>
        <fullName evidence="1">Uncharacterized protein</fullName>
    </submittedName>
</protein>
<name>X8C879_MYCXE</name>
<dbReference type="PATRIC" id="fig|1299334.3.peg.3567"/>
<dbReference type="EMBL" id="JAOB01000033">
    <property type="protein sequence ID" value="EUA52269.1"/>
    <property type="molecule type" value="Genomic_DNA"/>
</dbReference>